<dbReference type="OrthoDB" id="9764016at2"/>
<dbReference type="RefSeq" id="WP_110665374.1">
    <property type="nucleotide sequence ID" value="NZ_PYBW01000011.1"/>
</dbReference>
<dbReference type="GO" id="GO:0051864">
    <property type="term" value="F:histone H3K36 demethylase activity"/>
    <property type="evidence" value="ECO:0007669"/>
    <property type="project" value="TreeGrafter"/>
</dbReference>
<dbReference type="Gene3D" id="2.60.120.650">
    <property type="entry name" value="Cupin"/>
    <property type="match status" value="1"/>
</dbReference>
<dbReference type="GO" id="GO:0046872">
    <property type="term" value="F:metal ion binding"/>
    <property type="evidence" value="ECO:0007669"/>
    <property type="project" value="UniProtKB-KW"/>
</dbReference>
<dbReference type="Pfam" id="PF08007">
    <property type="entry name" value="JmjC_2"/>
    <property type="match status" value="1"/>
</dbReference>
<dbReference type="SUPFAM" id="SSF51197">
    <property type="entry name" value="Clavaminate synthase-like"/>
    <property type="match status" value="1"/>
</dbReference>
<dbReference type="PROSITE" id="PS51184">
    <property type="entry name" value="JMJC"/>
    <property type="match status" value="1"/>
</dbReference>
<reference evidence="5 6" key="1">
    <citation type="submission" date="2018-03" db="EMBL/GenBank/DDBJ databases">
        <title>Bioinformatic expansion and discovery of thiopeptide antibiotics.</title>
        <authorList>
            <person name="Schwalen C.J."/>
            <person name="Hudson G.A."/>
            <person name="Mitchell D.A."/>
        </authorList>
    </citation>
    <scope>NUCLEOTIDE SEQUENCE [LARGE SCALE GENOMIC DNA]</scope>
    <source>
        <strain evidence="5 6">ATCC 21389</strain>
    </source>
</reference>
<sequence>MSLTFLIDDPEAVLSSWPREPRRYHRDPLLFERYLTLAEVDRLIDTNCLATRNVSLLKNSKILERHLYADEDLPRPGALREHLNAGGTISLRSLERLVPALADLHHVLRQETGYGVHVNAYLTPPGAQGLKYHYDPYVTLILQLSGPKAWPVHDPFVVNPVREYGSYHTDGFTPEQLRFLANTPPKETYTLAPGDVFWLPRGYVHSPYTVGDAPSLHLTVAFKERTYHWVAERIATEVLAQALTDPAMREEVPPSTITEYPAGAVHLMRNYLLGALLQLNEDEMCAQLAAEAQRPV</sequence>
<dbReference type="InterPro" id="IPR039994">
    <property type="entry name" value="NO66-like"/>
</dbReference>
<comment type="cofactor">
    <cofactor evidence="1">
        <name>Fe(2+)</name>
        <dbReference type="ChEBI" id="CHEBI:29033"/>
    </cofactor>
</comment>
<evidence type="ECO:0000259" key="4">
    <source>
        <dbReference type="PROSITE" id="PS51184"/>
    </source>
</evidence>
<evidence type="ECO:0000313" key="6">
    <source>
        <dbReference type="Proteomes" id="UP000248039"/>
    </source>
</evidence>
<dbReference type="PANTHER" id="PTHR13096:SF9">
    <property type="entry name" value="BIFUNCTIONAL LYSINE-SPECIFIC DEMETHYLASE AND HISTIDYL-HYDROXYLASE"/>
    <property type="match status" value="1"/>
</dbReference>
<dbReference type="PANTHER" id="PTHR13096">
    <property type="entry name" value="MINA53 MYC INDUCED NUCLEAR ANTIGEN"/>
    <property type="match status" value="1"/>
</dbReference>
<evidence type="ECO:0000313" key="5">
    <source>
        <dbReference type="EMBL" id="PYC87750.1"/>
    </source>
</evidence>
<organism evidence="5 6">
    <name type="scientific">Streptomyces tateyamensis</name>
    <dbReference type="NCBI Taxonomy" id="565073"/>
    <lineage>
        <taxon>Bacteria</taxon>
        <taxon>Bacillati</taxon>
        <taxon>Actinomycetota</taxon>
        <taxon>Actinomycetes</taxon>
        <taxon>Kitasatosporales</taxon>
        <taxon>Streptomycetaceae</taxon>
        <taxon>Streptomyces</taxon>
    </lineage>
</organism>
<evidence type="ECO:0000256" key="3">
    <source>
        <dbReference type="ARBA" id="ARBA00023004"/>
    </source>
</evidence>
<protein>
    <submittedName>
        <fullName evidence="5">Cupin</fullName>
    </submittedName>
</protein>
<keyword evidence="2" id="KW-0479">Metal-binding</keyword>
<dbReference type="AlphaFoldDB" id="A0A2V4PNB1"/>
<keyword evidence="3" id="KW-0408">Iron</keyword>
<dbReference type="EMBL" id="PYBW01000011">
    <property type="protein sequence ID" value="PYC87750.1"/>
    <property type="molecule type" value="Genomic_DNA"/>
</dbReference>
<dbReference type="InterPro" id="IPR003347">
    <property type="entry name" value="JmjC_dom"/>
</dbReference>
<proteinExistence type="predicted"/>
<dbReference type="GO" id="GO:0032453">
    <property type="term" value="F:histone H3K4 demethylase activity"/>
    <property type="evidence" value="ECO:0007669"/>
    <property type="project" value="TreeGrafter"/>
</dbReference>
<evidence type="ECO:0000256" key="2">
    <source>
        <dbReference type="ARBA" id="ARBA00022723"/>
    </source>
</evidence>
<keyword evidence="6" id="KW-1185">Reference proteome</keyword>
<accession>A0A2V4PNB1</accession>
<evidence type="ECO:0000256" key="1">
    <source>
        <dbReference type="ARBA" id="ARBA00001954"/>
    </source>
</evidence>
<name>A0A2V4PNB1_9ACTN</name>
<dbReference type="Proteomes" id="UP000248039">
    <property type="component" value="Unassembled WGS sequence"/>
</dbReference>
<gene>
    <name evidence="5" type="ORF">C7C46_03095</name>
</gene>
<feature type="domain" description="JmjC" evidence="4">
    <location>
        <begin position="87"/>
        <end position="239"/>
    </location>
</feature>
<comment type="caution">
    <text evidence="5">The sequence shown here is derived from an EMBL/GenBank/DDBJ whole genome shotgun (WGS) entry which is preliminary data.</text>
</comment>